<evidence type="ECO:0000313" key="1">
    <source>
        <dbReference type="EMBL" id="VHO05982.1"/>
    </source>
</evidence>
<dbReference type="PANTHER" id="PTHR37827:SF1">
    <property type="entry name" value="HNH DOMAIN-CONTAINING PROTEIN"/>
    <property type="match status" value="1"/>
</dbReference>
<protein>
    <recommendedName>
        <fullName evidence="2">HNH domain-containing protein</fullName>
    </recommendedName>
</protein>
<name>A0A486XU82_9GAMM</name>
<sequence length="55" mass="6306">MLQQGVMLCRLCHKGIHTLYDEMTLAKQLNTLALLKADDSIKQHVDWVKKQRIAG</sequence>
<gene>
    <name evidence="1" type="ORF">BAL341_3051</name>
</gene>
<evidence type="ECO:0008006" key="2">
    <source>
        <dbReference type="Google" id="ProtNLM"/>
    </source>
</evidence>
<dbReference type="AlphaFoldDB" id="A0A486XU82"/>
<reference evidence="1" key="1">
    <citation type="submission" date="2019-04" db="EMBL/GenBank/DDBJ databases">
        <authorList>
            <person name="Brambilla D."/>
        </authorList>
    </citation>
    <scope>NUCLEOTIDE SEQUENCE</scope>
    <source>
        <strain evidence="1">BAL1</strain>
    </source>
</reference>
<dbReference type="PANTHER" id="PTHR37827">
    <property type="entry name" value="TUDOR DOMAIN-CONTAINING PROTEIN"/>
    <property type="match status" value="1"/>
</dbReference>
<proteinExistence type="predicted"/>
<organism evidence="1">
    <name type="scientific">Rheinheimera sp. BAL341</name>
    <dbReference type="NCBI Taxonomy" id="1708203"/>
    <lineage>
        <taxon>Bacteria</taxon>
        <taxon>Pseudomonadati</taxon>
        <taxon>Pseudomonadota</taxon>
        <taxon>Gammaproteobacteria</taxon>
        <taxon>Chromatiales</taxon>
        <taxon>Chromatiaceae</taxon>
        <taxon>Rheinheimera</taxon>
    </lineage>
</organism>
<dbReference type="EMBL" id="CAAJGR010000019">
    <property type="protein sequence ID" value="VHO05982.1"/>
    <property type="molecule type" value="Genomic_DNA"/>
</dbReference>
<accession>A0A486XU82</accession>